<organism evidence="2 3">
    <name type="scientific">Citrobacter freundii</name>
    <dbReference type="NCBI Taxonomy" id="546"/>
    <lineage>
        <taxon>Bacteria</taxon>
        <taxon>Pseudomonadati</taxon>
        <taxon>Pseudomonadota</taxon>
        <taxon>Gammaproteobacteria</taxon>
        <taxon>Enterobacterales</taxon>
        <taxon>Enterobacteriaceae</taxon>
        <taxon>Citrobacter</taxon>
        <taxon>Citrobacter freundii complex</taxon>
    </lineage>
</organism>
<evidence type="ECO:0000256" key="1">
    <source>
        <dbReference type="SAM" id="Phobius"/>
    </source>
</evidence>
<feature type="transmembrane region" description="Helical" evidence="1">
    <location>
        <begin position="106"/>
        <end position="125"/>
    </location>
</feature>
<proteinExistence type="predicted"/>
<name>A0AAN4ERI7_CITFR</name>
<keyword evidence="1" id="KW-1133">Transmembrane helix</keyword>
<dbReference type="AlphaFoldDB" id="A0AAN4ERI7"/>
<dbReference type="RefSeq" id="WP_088902357.1">
    <property type="nucleotide sequence ID" value="NZ_AP028314.1"/>
</dbReference>
<keyword evidence="1" id="KW-0472">Membrane</keyword>
<feature type="transmembrane region" description="Helical" evidence="1">
    <location>
        <begin position="72"/>
        <end position="94"/>
    </location>
</feature>
<dbReference type="EMBL" id="ABLGCN030000001">
    <property type="protein sequence ID" value="EMM7456172.1"/>
    <property type="molecule type" value="Genomic_DNA"/>
</dbReference>
<evidence type="ECO:0000313" key="3">
    <source>
        <dbReference type="Proteomes" id="UP001169574"/>
    </source>
</evidence>
<accession>A0AAN4ERI7</accession>
<reference evidence="2" key="1">
    <citation type="submission" date="2024-02" db="EMBL/GenBank/DDBJ databases">
        <authorList>
            <consortium name="Clinical and Environmental Microbiology Branch: Whole genome sequencing antimicrobial resistance pathogens in the healthcare setting"/>
        </authorList>
    </citation>
    <scope>NUCLEOTIDE SEQUENCE</scope>
    <source>
        <strain evidence="2">Whole organism</strain>
    </source>
</reference>
<gene>
    <name evidence="2" type="ORF">P7U51_000624</name>
</gene>
<feature type="transmembrane region" description="Helical" evidence="1">
    <location>
        <begin position="43"/>
        <end position="66"/>
    </location>
</feature>
<sequence length="171" mass="19917">MNFPFISKPCFSRFEKWRNDIRDELEWQPSDEDVSRLSRCKTFFMGFFYQYALGAIIAGFAVQPLLKFTNPIYVSIAGLWLAMTIVCIYRLMVVSTVSRYINRRRLLCIVAFMLVTSFVGVLYLIPSAMNVSAEHDEYCHNLQVLVMRGVESEKNSTVFNNMLCRIQEINH</sequence>
<dbReference type="Proteomes" id="UP001169574">
    <property type="component" value="Unassembled WGS sequence"/>
</dbReference>
<keyword evidence="1" id="KW-0812">Transmembrane</keyword>
<evidence type="ECO:0000313" key="2">
    <source>
        <dbReference type="EMBL" id="EMM7456172.1"/>
    </source>
</evidence>
<protein>
    <submittedName>
        <fullName evidence="2">Uncharacterized protein</fullName>
    </submittedName>
</protein>
<comment type="caution">
    <text evidence="2">The sequence shown here is derived from an EMBL/GenBank/DDBJ whole genome shotgun (WGS) entry which is preliminary data.</text>
</comment>